<keyword evidence="3" id="KW-1185">Reference proteome</keyword>
<feature type="compositionally biased region" description="Basic and acidic residues" evidence="1">
    <location>
        <begin position="243"/>
        <end position="256"/>
    </location>
</feature>
<gene>
    <name evidence="2" type="ORF">TELCIR_00269</name>
</gene>
<dbReference type="EMBL" id="KZ344991">
    <property type="protein sequence ID" value="PIO77606.1"/>
    <property type="molecule type" value="Genomic_DNA"/>
</dbReference>
<feature type="compositionally biased region" description="Basic and acidic residues" evidence="1">
    <location>
        <begin position="278"/>
        <end position="322"/>
    </location>
</feature>
<proteinExistence type="predicted"/>
<organism evidence="2 3">
    <name type="scientific">Teladorsagia circumcincta</name>
    <name type="common">Brown stomach worm</name>
    <name type="synonym">Ostertagia circumcincta</name>
    <dbReference type="NCBI Taxonomy" id="45464"/>
    <lineage>
        <taxon>Eukaryota</taxon>
        <taxon>Metazoa</taxon>
        <taxon>Ecdysozoa</taxon>
        <taxon>Nematoda</taxon>
        <taxon>Chromadorea</taxon>
        <taxon>Rhabditida</taxon>
        <taxon>Rhabditina</taxon>
        <taxon>Rhabditomorpha</taxon>
        <taxon>Strongyloidea</taxon>
        <taxon>Trichostrongylidae</taxon>
        <taxon>Teladorsagia</taxon>
    </lineage>
</organism>
<feature type="region of interest" description="Disordered" evidence="1">
    <location>
        <begin position="191"/>
        <end position="322"/>
    </location>
</feature>
<feature type="compositionally biased region" description="Polar residues" evidence="1">
    <location>
        <begin position="230"/>
        <end position="242"/>
    </location>
</feature>
<name>A0A2G9V5D0_TELCI</name>
<dbReference type="Proteomes" id="UP000230423">
    <property type="component" value="Unassembled WGS sequence"/>
</dbReference>
<sequence>MAAFTVSVARTSFQSAQQTQYKRDVINNRAEWTSHDTPCCHEMRTEADRTYKQQTKRPTLQIRRRAQKAPTITLMETWMDEDDRHVVWLAKPNTITVRFVLGNAHDLLRTPRHADALIRIHPFIQIGLSTYKRCWEGRFEPSPVKRRRLDGEKSAMSSNGALPLHKLFGKSGIGRVYLDIAVPAIPTESKLEEPEASISQHAQPTKSSPPNKVTEVGPKKELHPAEESDSNMVISMNSSPDLDTSRNESSDSRESIPDLGRLAIAECELLSSGGSSPDSEKLVDKTSTDSDLRDRPRYHIIKGTEDEKKCRKREEIDDSYAR</sequence>
<reference evidence="2 3" key="1">
    <citation type="submission" date="2015-09" db="EMBL/GenBank/DDBJ databases">
        <title>Draft genome of the parasitic nematode Teladorsagia circumcincta isolate WARC Sus (inbred).</title>
        <authorList>
            <person name="Mitreva M."/>
        </authorList>
    </citation>
    <scope>NUCLEOTIDE SEQUENCE [LARGE SCALE GENOMIC DNA]</scope>
    <source>
        <strain evidence="2 3">S</strain>
    </source>
</reference>
<feature type="compositionally biased region" description="Polar residues" evidence="1">
    <location>
        <begin position="197"/>
        <end position="211"/>
    </location>
</feature>
<accession>A0A2G9V5D0</accession>
<dbReference type="AlphaFoldDB" id="A0A2G9V5D0"/>
<evidence type="ECO:0000313" key="3">
    <source>
        <dbReference type="Proteomes" id="UP000230423"/>
    </source>
</evidence>
<feature type="compositionally biased region" description="Basic and acidic residues" evidence="1">
    <location>
        <begin position="217"/>
        <end position="226"/>
    </location>
</feature>
<protein>
    <submittedName>
        <fullName evidence="2">Uncharacterized protein</fullName>
    </submittedName>
</protein>
<evidence type="ECO:0000256" key="1">
    <source>
        <dbReference type="SAM" id="MobiDB-lite"/>
    </source>
</evidence>
<evidence type="ECO:0000313" key="2">
    <source>
        <dbReference type="EMBL" id="PIO77606.1"/>
    </source>
</evidence>